<name>A0ABQ5U572_9PROT</name>
<dbReference type="InterPro" id="IPR036249">
    <property type="entry name" value="Thioredoxin-like_sf"/>
</dbReference>
<dbReference type="Pfam" id="PF01323">
    <property type="entry name" value="DSBA"/>
    <property type="match status" value="1"/>
</dbReference>
<dbReference type="PANTHER" id="PTHR13887">
    <property type="entry name" value="GLUTATHIONE S-TRANSFERASE KAPPA"/>
    <property type="match status" value="1"/>
</dbReference>
<dbReference type="Proteomes" id="UP001161409">
    <property type="component" value="Unassembled WGS sequence"/>
</dbReference>
<keyword evidence="3" id="KW-1185">Reference proteome</keyword>
<dbReference type="EMBL" id="BSNF01000008">
    <property type="protein sequence ID" value="GLQ07279.1"/>
    <property type="molecule type" value="Genomic_DNA"/>
</dbReference>
<organism evidence="2 3">
    <name type="scientific">Sneathiella chinensis</name>
    <dbReference type="NCBI Taxonomy" id="349750"/>
    <lineage>
        <taxon>Bacteria</taxon>
        <taxon>Pseudomonadati</taxon>
        <taxon>Pseudomonadota</taxon>
        <taxon>Alphaproteobacteria</taxon>
        <taxon>Sneathiellales</taxon>
        <taxon>Sneathiellaceae</taxon>
        <taxon>Sneathiella</taxon>
    </lineage>
</organism>
<protein>
    <submittedName>
        <fullName evidence="2">DSBA oxidoreductase</fullName>
    </submittedName>
</protein>
<evidence type="ECO:0000259" key="1">
    <source>
        <dbReference type="Pfam" id="PF01323"/>
    </source>
</evidence>
<dbReference type="RefSeq" id="WP_169561334.1">
    <property type="nucleotide sequence ID" value="NZ_BSNF01000008.1"/>
</dbReference>
<reference evidence="2" key="2">
    <citation type="submission" date="2023-01" db="EMBL/GenBank/DDBJ databases">
        <title>Draft genome sequence of Sneathiella chinensis strain NBRC 103408.</title>
        <authorList>
            <person name="Sun Q."/>
            <person name="Mori K."/>
        </authorList>
    </citation>
    <scope>NUCLEOTIDE SEQUENCE</scope>
    <source>
        <strain evidence="2">NBRC 103408</strain>
    </source>
</reference>
<dbReference type="SUPFAM" id="SSF52833">
    <property type="entry name" value="Thioredoxin-like"/>
    <property type="match status" value="1"/>
</dbReference>
<dbReference type="Gene3D" id="3.40.30.10">
    <property type="entry name" value="Glutaredoxin"/>
    <property type="match status" value="1"/>
</dbReference>
<dbReference type="PANTHER" id="PTHR13887:SF41">
    <property type="entry name" value="THIOREDOXIN SUPERFAMILY PROTEIN"/>
    <property type="match status" value="1"/>
</dbReference>
<dbReference type="InterPro" id="IPR001853">
    <property type="entry name" value="DSBA-like_thioredoxin_dom"/>
</dbReference>
<comment type="caution">
    <text evidence="2">The sequence shown here is derived from an EMBL/GenBank/DDBJ whole genome shotgun (WGS) entry which is preliminary data.</text>
</comment>
<evidence type="ECO:0000313" key="2">
    <source>
        <dbReference type="EMBL" id="GLQ07279.1"/>
    </source>
</evidence>
<evidence type="ECO:0000313" key="3">
    <source>
        <dbReference type="Proteomes" id="UP001161409"/>
    </source>
</evidence>
<feature type="domain" description="DSBA-like thioredoxin" evidence="1">
    <location>
        <begin position="3"/>
        <end position="202"/>
    </location>
</feature>
<sequence length="220" mass="24094">MKIDIVSDTVCPWCYIGKRKLEAALAQRPDLDVEITWHPFQLHPDMPTEGADRKSFIAAKFGSPERARELYDTVQQAGAAVGLDLNFEKIERSPNTLNSHRVIRWAESAGVQDALVEILFRSFFMDGKDLGNDETLIAAAVEAGMDGDIVKDLLDSGADLDLVRAEDMRAREMGISGVPFFILDNKYALSGAQDPAVILEVIAKIEAEAEAATEADPSQS</sequence>
<dbReference type="CDD" id="cd03024">
    <property type="entry name" value="DsbA_FrnE"/>
    <property type="match status" value="1"/>
</dbReference>
<gene>
    <name evidence="2" type="ORF">GCM10007924_25000</name>
</gene>
<accession>A0ABQ5U572</accession>
<proteinExistence type="predicted"/>
<reference evidence="2" key="1">
    <citation type="journal article" date="2014" name="Int. J. Syst. Evol. Microbiol.">
        <title>Complete genome of a new Firmicutes species belonging to the dominant human colonic microbiota ('Ruminococcus bicirculans') reveals two chromosomes and a selective capacity to utilize plant glucans.</title>
        <authorList>
            <consortium name="NISC Comparative Sequencing Program"/>
            <person name="Wegmann U."/>
            <person name="Louis P."/>
            <person name="Goesmann A."/>
            <person name="Henrissat B."/>
            <person name="Duncan S.H."/>
            <person name="Flint H.J."/>
        </authorList>
    </citation>
    <scope>NUCLEOTIDE SEQUENCE</scope>
    <source>
        <strain evidence="2">NBRC 103408</strain>
    </source>
</reference>